<dbReference type="AlphaFoldDB" id="A0A0S4L5F8"/>
<accession>A0A0S4L5F8</accession>
<feature type="transmembrane region" description="Helical" evidence="1">
    <location>
        <begin position="218"/>
        <end position="239"/>
    </location>
</feature>
<keyword evidence="1" id="KW-0812">Transmembrane</keyword>
<dbReference type="Pfam" id="PF05987">
    <property type="entry name" value="DUF898"/>
    <property type="match status" value="1"/>
</dbReference>
<dbReference type="STRING" id="1742972.COMA1_10891"/>
<protein>
    <recommendedName>
        <fullName evidence="4">DUF898 domain-containing protein</fullName>
    </recommendedName>
</protein>
<reference evidence="2 3" key="1">
    <citation type="submission" date="2015-10" db="EMBL/GenBank/DDBJ databases">
        <authorList>
            <person name="Gilbert D.G."/>
        </authorList>
    </citation>
    <scope>NUCLEOTIDE SEQUENCE [LARGE SCALE GENOMIC DNA]</scope>
    <source>
        <strain evidence="2">COMA1</strain>
    </source>
</reference>
<feature type="transmembrane region" description="Helical" evidence="1">
    <location>
        <begin position="90"/>
        <end position="111"/>
    </location>
</feature>
<evidence type="ECO:0000313" key="3">
    <source>
        <dbReference type="Proteomes" id="UP000199032"/>
    </source>
</evidence>
<dbReference type="EMBL" id="CZQA01000001">
    <property type="protein sequence ID" value="CUS32945.1"/>
    <property type="molecule type" value="Genomic_DNA"/>
</dbReference>
<evidence type="ECO:0008006" key="4">
    <source>
        <dbReference type="Google" id="ProtNLM"/>
    </source>
</evidence>
<dbReference type="Proteomes" id="UP000199032">
    <property type="component" value="Unassembled WGS sequence"/>
</dbReference>
<evidence type="ECO:0000256" key="1">
    <source>
        <dbReference type="SAM" id="Phobius"/>
    </source>
</evidence>
<keyword evidence="1" id="KW-0472">Membrane</keyword>
<keyword evidence="3" id="KW-1185">Reference proteome</keyword>
<proteinExistence type="predicted"/>
<dbReference type="InterPro" id="IPR010295">
    <property type="entry name" value="DUF898"/>
</dbReference>
<name>A0A0S4L5F8_9BACT</name>
<dbReference type="OrthoDB" id="9765721at2"/>
<sequence>MFGLFQADKGLHLTCHQCRTRHRVRNAHKLEARMRAHCQRCRTPFVVVAAKAKQPASPVSTVAEDPLETSAQGDFPQPRRFAFTGKGESLFGISLVNTFLTLITCGLYMFWAKARVRKYLFSQTEFAGDRFAYHGTGPELFRGFLKATAVFGIPYACLAMGPQLLGMEVWIQASARFLAGALFVIFIPIATVGARRYRLTRTSWRGIRCSFVGSAWQYIKLYLTGALLNVITVGTYYPFYDARRQTFLISHSRVGNQSFHFDGQGRDLAKDFCLAVLLTPFAFGLNWFWYSAKRQRYYWEHTSFAESRFAFTGTGGELCRLKLVNVCLLVFTLGFAWPWTTIRNAHFIFEHLTFTGPANLDTLTQATASSVDNG</sequence>
<feature type="transmembrane region" description="Helical" evidence="1">
    <location>
        <begin position="144"/>
        <end position="165"/>
    </location>
</feature>
<evidence type="ECO:0000313" key="2">
    <source>
        <dbReference type="EMBL" id="CUS32945.1"/>
    </source>
</evidence>
<organism evidence="2 3">
    <name type="scientific">Candidatus Nitrospira nitrosa</name>
    <dbReference type="NCBI Taxonomy" id="1742972"/>
    <lineage>
        <taxon>Bacteria</taxon>
        <taxon>Pseudomonadati</taxon>
        <taxon>Nitrospirota</taxon>
        <taxon>Nitrospiria</taxon>
        <taxon>Nitrospirales</taxon>
        <taxon>Nitrospiraceae</taxon>
        <taxon>Nitrospira</taxon>
    </lineage>
</organism>
<dbReference type="RefSeq" id="WP_090744227.1">
    <property type="nucleotide sequence ID" value="NZ_CZQA01000001.1"/>
</dbReference>
<keyword evidence="1" id="KW-1133">Transmembrane helix</keyword>
<feature type="transmembrane region" description="Helical" evidence="1">
    <location>
        <begin position="177"/>
        <end position="197"/>
    </location>
</feature>
<gene>
    <name evidence="2" type="ORF">COMA1_10891</name>
</gene>
<feature type="transmembrane region" description="Helical" evidence="1">
    <location>
        <begin position="268"/>
        <end position="289"/>
    </location>
</feature>